<gene>
    <name evidence="1" type="ORF">PORCRE_1285</name>
</gene>
<name>T1DS60_9PORP</name>
<organism evidence="1 2">
    <name type="scientific">Porphyromonas crevioricanis JCM 15906</name>
    <dbReference type="NCBI Taxonomy" id="1305617"/>
    <lineage>
        <taxon>Bacteria</taxon>
        <taxon>Pseudomonadati</taxon>
        <taxon>Bacteroidota</taxon>
        <taxon>Bacteroidia</taxon>
        <taxon>Bacteroidales</taxon>
        <taxon>Porphyromonadaceae</taxon>
        <taxon>Porphyromonas</taxon>
    </lineage>
</organism>
<reference evidence="1 2" key="2">
    <citation type="journal article" date="2013" name="Genome Announc.">
        <title>Draft Genome Sequences of Porphyromonas crevioricanis JCM 15906T and Porphyromonas cansulci JCM 13913T Isolated from a Canine Oral Cavity.</title>
        <authorList>
            <person name="Sakamoto M."/>
            <person name="Tanaka N."/>
            <person name="Shiwa Y."/>
            <person name="Yoshikawa H."/>
            <person name="Ohkuma M."/>
        </authorList>
    </citation>
    <scope>NUCLEOTIDE SEQUENCE [LARGE SCALE GENOMIC DNA]</scope>
    <source>
        <strain evidence="1 2">JCM 15906</strain>
    </source>
</reference>
<accession>T1DS60</accession>
<evidence type="ECO:0000313" key="1">
    <source>
        <dbReference type="EMBL" id="GAD05580.1"/>
    </source>
</evidence>
<dbReference type="Proteomes" id="UP000018031">
    <property type="component" value="Unassembled WGS sequence"/>
</dbReference>
<dbReference type="AlphaFoldDB" id="T1DS60"/>
<sequence>MELGHLHNATFAMSIILDCEIKRGSLLHTRGIRMAIAFAGEL</sequence>
<proteinExistence type="predicted"/>
<dbReference type="EMBL" id="BAOU01000034">
    <property type="protein sequence ID" value="GAD05580.1"/>
    <property type="molecule type" value="Genomic_DNA"/>
</dbReference>
<comment type="caution">
    <text evidence="1">The sequence shown here is derived from an EMBL/GenBank/DDBJ whole genome shotgun (WGS) entry which is preliminary data.</text>
</comment>
<protein>
    <submittedName>
        <fullName evidence="1">Uncharacterized protein</fullName>
    </submittedName>
</protein>
<evidence type="ECO:0000313" key="2">
    <source>
        <dbReference type="Proteomes" id="UP000018031"/>
    </source>
</evidence>
<reference evidence="2" key="1">
    <citation type="journal article" date="2013" name="Genome">
        <title>Draft Genome Sequences of Porphyromonas crevioricanis JCM 15906T and Porphyromonas cansulci JCM 13913T Isolated from a Canine Oral Cavity.</title>
        <authorList>
            <person name="Sakamoto M."/>
            <person name="Tanaka N."/>
            <person name="Shiwa Y."/>
            <person name="Yoshikawa H."/>
            <person name="Ohkuma M."/>
        </authorList>
    </citation>
    <scope>NUCLEOTIDE SEQUENCE [LARGE SCALE GENOMIC DNA]</scope>
    <source>
        <strain evidence="2">JCM 15906</strain>
    </source>
</reference>